<dbReference type="Gene3D" id="1.10.510.10">
    <property type="entry name" value="Transferase(Phosphotransferase) domain 1"/>
    <property type="match status" value="1"/>
</dbReference>
<keyword evidence="5" id="KW-0808">Transferase</keyword>
<feature type="active site" description="Proton acceptor" evidence="1">
    <location>
        <position position="144"/>
    </location>
</feature>
<evidence type="ECO:0000256" key="2">
    <source>
        <dbReference type="PIRSR" id="PIRSR000615-3"/>
    </source>
</evidence>
<dbReference type="SUPFAM" id="SSF56112">
    <property type="entry name" value="Protein kinase-like (PK-like)"/>
    <property type="match status" value="1"/>
</dbReference>
<dbReference type="PIRSF" id="PIRSF000615">
    <property type="entry name" value="TyrPK_CSF1-R"/>
    <property type="match status" value="1"/>
</dbReference>
<feature type="binding site" evidence="2">
    <location>
        <position position="161"/>
    </location>
    <ligand>
        <name>Mg(2+)</name>
        <dbReference type="ChEBI" id="CHEBI:18420"/>
    </ligand>
</feature>
<dbReference type="InterPro" id="IPR000719">
    <property type="entry name" value="Prot_kinase_dom"/>
</dbReference>
<sequence>MLTFSHQYNYQLNIISLPNSSVLIGKERLGRGEFGTVYRATSLSLGYVAIKEVDSEKDEKAQKIFIKELKQLSRSSHVRIIKFYGISLDSQKKTHYIVMEYANNGTLRDYLRSYELKWPEKILLASQIAEGMTDLHSIDIIPRDLHTLNILIHDKSVKISDFGLSKNLNSSATTSSKGFYGVMPFIDPRKLDVYSIGVLMWEISSNGQPPFGQSNDPYGLLIKLITGSREEPIAGTPNQYIDLYSECWDYEPNNRPSMEEIFRRLNSLILDSKYDETNLISF</sequence>
<keyword evidence="3" id="KW-0067">ATP-binding</keyword>
<keyword evidence="6" id="KW-1185">Reference proteome</keyword>
<dbReference type="InterPro" id="IPR011009">
    <property type="entry name" value="Kinase-like_dom_sf"/>
</dbReference>
<dbReference type="GO" id="GO:0005524">
    <property type="term" value="F:ATP binding"/>
    <property type="evidence" value="ECO:0007669"/>
    <property type="project" value="UniProtKB-UniRule"/>
</dbReference>
<accession>A0A8H3XBU6</accession>
<protein>
    <submittedName>
        <fullName evidence="5">Kinase-like protein</fullName>
    </submittedName>
</protein>
<reference evidence="5 6" key="1">
    <citation type="journal article" date="2019" name="Environ. Microbiol.">
        <title>At the nexus of three kingdoms: the genome of the mycorrhizal fungus Gigaspora margarita provides insights into plant, endobacterial and fungal interactions.</title>
        <authorList>
            <person name="Venice F."/>
            <person name="Ghignone S."/>
            <person name="Salvioli di Fossalunga A."/>
            <person name="Amselem J."/>
            <person name="Novero M."/>
            <person name="Xianan X."/>
            <person name="Sedzielewska Toro K."/>
            <person name="Morin E."/>
            <person name="Lipzen A."/>
            <person name="Grigoriev I.V."/>
            <person name="Henrissat B."/>
            <person name="Martin F.M."/>
            <person name="Bonfante P."/>
        </authorList>
    </citation>
    <scope>NUCLEOTIDE SEQUENCE [LARGE SCALE GENOMIC DNA]</scope>
    <source>
        <strain evidence="5 6">BEG34</strain>
    </source>
</reference>
<comment type="caution">
    <text evidence="5">The sequence shown here is derived from an EMBL/GenBank/DDBJ whole genome shotgun (WGS) entry which is preliminary data.</text>
</comment>
<feature type="domain" description="Protein kinase" evidence="4">
    <location>
        <begin position="23"/>
        <end position="269"/>
    </location>
</feature>
<dbReference type="GO" id="GO:0004674">
    <property type="term" value="F:protein serine/threonine kinase activity"/>
    <property type="evidence" value="ECO:0007669"/>
    <property type="project" value="TreeGrafter"/>
</dbReference>
<dbReference type="InterPro" id="IPR051681">
    <property type="entry name" value="Ser/Thr_Kinases-Pseudokinases"/>
</dbReference>
<dbReference type="AlphaFoldDB" id="A0A8H3XBU6"/>
<dbReference type="PROSITE" id="PS00107">
    <property type="entry name" value="PROTEIN_KINASE_ATP"/>
    <property type="match status" value="1"/>
</dbReference>
<evidence type="ECO:0000256" key="3">
    <source>
        <dbReference type="PROSITE-ProRule" id="PRU10141"/>
    </source>
</evidence>
<feature type="binding site" evidence="2">
    <location>
        <position position="149"/>
    </location>
    <ligand>
        <name>Mg(2+)</name>
        <dbReference type="ChEBI" id="CHEBI:18420"/>
    </ligand>
</feature>
<dbReference type="Proteomes" id="UP000439903">
    <property type="component" value="Unassembled WGS sequence"/>
</dbReference>
<dbReference type="EMBL" id="WTPW01001265">
    <property type="protein sequence ID" value="KAF0445712.1"/>
    <property type="molecule type" value="Genomic_DNA"/>
</dbReference>
<keyword evidence="2" id="KW-0460">Magnesium</keyword>
<evidence type="ECO:0000313" key="5">
    <source>
        <dbReference type="EMBL" id="KAF0445712.1"/>
    </source>
</evidence>
<evidence type="ECO:0000259" key="4">
    <source>
        <dbReference type="PROSITE" id="PS50011"/>
    </source>
</evidence>
<dbReference type="InterPro" id="IPR001245">
    <property type="entry name" value="Ser-Thr/Tyr_kinase_cat_dom"/>
</dbReference>
<organism evidence="5 6">
    <name type="scientific">Gigaspora margarita</name>
    <dbReference type="NCBI Taxonomy" id="4874"/>
    <lineage>
        <taxon>Eukaryota</taxon>
        <taxon>Fungi</taxon>
        <taxon>Fungi incertae sedis</taxon>
        <taxon>Mucoromycota</taxon>
        <taxon>Glomeromycotina</taxon>
        <taxon>Glomeromycetes</taxon>
        <taxon>Diversisporales</taxon>
        <taxon>Gigasporaceae</taxon>
        <taxon>Gigaspora</taxon>
    </lineage>
</organism>
<dbReference type="GO" id="GO:0046872">
    <property type="term" value="F:metal ion binding"/>
    <property type="evidence" value="ECO:0007669"/>
    <property type="project" value="UniProtKB-KW"/>
</dbReference>
<keyword evidence="2" id="KW-0479">Metal-binding</keyword>
<dbReference type="PROSITE" id="PS50011">
    <property type="entry name" value="PROTEIN_KINASE_DOM"/>
    <property type="match status" value="1"/>
</dbReference>
<evidence type="ECO:0000313" key="6">
    <source>
        <dbReference type="Proteomes" id="UP000439903"/>
    </source>
</evidence>
<keyword evidence="3" id="KW-0547">Nucleotide-binding</keyword>
<keyword evidence="5" id="KW-0418">Kinase</keyword>
<feature type="binding site" evidence="3">
    <location>
        <position position="51"/>
    </location>
    <ligand>
        <name>ATP</name>
        <dbReference type="ChEBI" id="CHEBI:30616"/>
    </ligand>
</feature>
<dbReference type="InterPro" id="IPR017441">
    <property type="entry name" value="Protein_kinase_ATP_BS"/>
</dbReference>
<evidence type="ECO:0000256" key="1">
    <source>
        <dbReference type="PIRSR" id="PIRSR000615-1"/>
    </source>
</evidence>
<dbReference type="OrthoDB" id="10261027at2759"/>
<dbReference type="Pfam" id="PF07714">
    <property type="entry name" value="PK_Tyr_Ser-Thr"/>
    <property type="match status" value="1"/>
</dbReference>
<gene>
    <name evidence="5" type="ORF">F8M41_003069</name>
</gene>
<dbReference type="PANTHER" id="PTHR44329">
    <property type="entry name" value="SERINE/THREONINE-PROTEIN KINASE TNNI3K-RELATED"/>
    <property type="match status" value="1"/>
</dbReference>
<proteinExistence type="predicted"/>
<name>A0A8H3XBU6_GIGMA</name>
<dbReference type="PRINTS" id="PR00109">
    <property type="entry name" value="TYRKINASE"/>
</dbReference>